<organism evidence="6 7">
    <name type="scientific">Durusdinium trenchii</name>
    <dbReference type="NCBI Taxonomy" id="1381693"/>
    <lineage>
        <taxon>Eukaryota</taxon>
        <taxon>Sar</taxon>
        <taxon>Alveolata</taxon>
        <taxon>Dinophyceae</taxon>
        <taxon>Suessiales</taxon>
        <taxon>Symbiodiniaceae</taxon>
        <taxon>Durusdinium</taxon>
    </lineage>
</organism>
<dbReference type="InterPro" id="IPR013750">
    <property type="entry name" value="GHMP_kinase_C_dom"/>
</dbReference>
<gene>
    <name evidence="6" type="ORF">SCF082_LOCUS32183</name>
</gene>
<evidence type="ECO:0000259" key="5">
    <source>
        <dbReference type="Pfam" id="PF08544"/>
    </source>
</evidence>
<dbReference type="SUPFAM" id="SSF54211">
    <property type="entry name" value="Ribosomal protein S5 domain 2-like"/>
    <property type="match status" value="1"/>
</dbReference>
<evidence type="ECO:0000256" key="3">
    <source>
        <dbReference type="ARBA" id="ARBA00022840"/>
    </source>
</evidence>
<evidence type="ECO:0000259" key="4">
    <source>
        <dbReference type="Pfam" id="PF00288"/>
    </source>
</evidence>
<name>A0ABP0NGD5_9DINO</name>
<dbReference type="Proteomes" id="UP001642464">
    <property type="component" value="Unassembled WGS sequence"/>
</dbReference>
<dbReference type="PIRSF" id="PIRSF000530">
    <property type="entry name" value="Galactokinase"/>
    <property type="match status" value="1"/>
</dbReference>
<sequence>VVGKHTDYAAGRSVVCAVDRGLVMVFRKRADGVLRVSSCDVCAGAGKEVVEIALDDPAQALDTDGWAKYVSAVVQFLRSRKVELHGVDIAIKSSLPQNSGLSSSSAIVCGITAILRGLSCANGEVDLNSLSVDDLGLTEAMDLVGTRGGSQDHAAIMKSKQGMLSLFDYSAGTRLVEQIAMPAHLCFAIAVSGVSACKTGNALERYNRLATSSHEEKVARAQAETQNVVSLAWAGFGEDSREKLVKAIAESQRHAETSLQTTVPETEWLPAEALRLGAIGSTTFGAGFGGSVYALVDRDSAADFLDSWRSGYTRAFPAHAEQAQFFVVREPGSGMSHLGSVNLTSALNAQAVDASTS</sequence>
<evidence type="ECO:0000313" key="7">
    <source>
        <dbReference type="Proteomes" id="UP001642464"/>
    </source>
</evidence>
<protein>
    <submittedName>
        <fullName evidence="6">Galactokinase (Galactose kinase)</fullName>
    </submittedName>
</protein>
<keyword evidence="2" id="KW-0547">Nucleotide-binding</keyword>
<dbReference type="PANTHER" id="PTHR10457:SF7">
    <property type="entry name" value="GALACTOKINASE-RELATED"/>
    <property type="match status" value="1"/>
</dbReference>
<evidence type="ECO:0000256" key="2">
    <source>
        <dbReference type="ARBA" id="ARBA00022741"/>
    </source>
</evidence>
<accession>A0ABP0NGD5</accession>
<dbReference type="Pfam" id="PF00288">
    <property type="entry name" value="GHMP_kinases_N"/>
    <property type="match status" value="1"/>
</dbReference>
<evidence type="ECO:0000313" key="6">
    <source>
        <dbReference type="EMBL" id="CAK9061449.1"/>
    </source>
</evidence>
<keyword evidence="3" id="KW-0067">ATP-binding</keyword>
<dbReference type="InterPro" id="IPR036554">
    <property type="entry name" value="GHMP_kinase_C_sf"/>
</dbReference>
<dbReference type="EMBL" id="CAXAMM010027747">
    <property type="protein sequence ID" value="CAK9061449.1"/>
    <property type="molecule type" value="Genomic_DNA"/>
</dbReference>
<dbReference type="InterPro" id="IPR006204">
    <property type="entry name" value="GHMP_kinase_N_dom"/>
</dbReference>
<dbReference type="InterPro" id="IPR014721">
    <property type="entry name" value="Ribsml_uS5_D2-typ_fold_subgr"/>
</dbReference>
<dbReference type="PRINTS" id="PR00473">
    <property type="entry name" value="GALCTOKINASE"/>
</dbReference>
<dbReference type="PANTHER" id="PTHR10457">
    <property type="entry name" value="MEVALONATE KINASE/GALACTOKINASE"/>
    <property type="match status" value="1"/>
</dbReference>
<feature type="domain" description="GHMP kinase C-terminal" evidence="5">
    <location>
        <begin position="243"/>
        <end position="312"/>
    </location>
</feature>
<reference evidence="6 7" key="1">
    <citation type="submission" date="2024-02" db="EMBL/GenBank/DDBJ databases">
        <authorList>
            <person name="Chen Y."/>
            <person name="Shah S."/>
            <person name="Dougan E. K."/>
            <person name="Thang M."/>
            <person name="Chan C."/>
        </authorList>
    </citation>
    <scope>NUCLEOTIDE SEQUENCE [LARGE SCALE GENOMIC DNA]</scope>
</reference>
<dbReference type="InterPro" id="IPR020568">
    <property type="entry name" value="Ribosomal_Su5_D2-typ_SF"/>
</dbReference>
<dbReference type="Gene3D" id="3.30.70.890">
    <property type="entry name" value="GHMP kinase, C-terminal domain"/>
    <property type="match status" value="1"/>
</dbReference>
<dbReference type="PRINTS" id="PR00959">
    <property type="entry name" value="MEVGALKINASE"/>
</dbReference>
<comment type="caution">
    <text evidence="6">The sequence shown here is derived from an EMBL/GenBank/DDBJ whole genome shotgun (WGS) entry which is preliminary data.</text>
</comment>
<dbReference type="InterPro" id="IPR000705">
    <property type="entry name" value="Galactokinase"/>
</dbReference>
<proteinExistence type="inferred from homology"/>
<dbReference type="Pfam" id="PF08544">
    <property type="entry name" value="GHMP_kinases_C"/>
    <property type="match status" value="1"/>
</dbReference>
<evidence type="ECO:0000256" key="1">
    <source>
        <dbReference type="ARBA" id="ARBA00006566"/>
    </source>
</evidence>
<comment type="similarity">
    <text evidence="1">Belongs to the GHMP kinase family. GalK subfamily.</text>
</comment>
<dbReference type="SUPFAM" id="SSF55060">
    <property type="entry name" value="GHMP Kinase, C-terminal domain"/>
    <property type="match status" value="1"/>
</dbReference>
<keyword evidence="7" id="KW-1185">Reference proteome</keyword>
<feature type="non-terminal residue" evidence="6">
    <location>
        <position position="1"/>
    </location>
</feature>
<dbReference type="Gene3D" id="3.30.230.10">
    <property type="match status" value="1"/>
</dbReference>
<dbReference type="InterPro" id="IPR006206">
    <property type="entry name" value="Mevalonate/galactokinase"/>
</dbReference>
<feature type="domain" description="GHMP kinase N-terminal" evidence="4">
    <location>
        <begin position="69"/>
        <end position="157"/>
    </location>
</feature>